<dbReference type="GO" id="GO:0006508">
    <property type="term" value="P:proteolysis"/>
    <property type="evidence" value="ECO:0007669"/>
    <property type="project" value="UniProtKB-KW"/>
</dbReference>
<dbReference type="GeneID" id="56038084"/>
<proteinExistence type="predicted"/>
<dbReference type="InterPro" id="IPR009003">
    <property type="entry name" value="Peptidase_S1_PA"/>
</dbReference>
<evidence type="ECO:0000256" key="3">
    <source>
        <dbReference type="SAM" id="MobiDB-lite"/>
    </source>
</evidence>
<dbReference type="SUPFAM" id="SSF50494">
    <property type="entry name" value="Trypsin-like serine proteases"/>
    <property type="match status" value="1"/>
</dbReference>
<dbReference type="AlphaFoldDB" id="A0A7D5LBW3"/>
<keyword evidence="2" id="KW-0378">Hydrolase</keyword>
<dbReference type="Proteomes" id="UP000509626">
    <property type="component" value="Chromosome"/>
</dbReference>
<protein>
    <submittedName>
        <fullName evidence="5">Trypsin-like peptidase domain-containing protein</fullName>
    </submittedName>
</protein>
<dbReference type="EMBL" id="CP058579">
    <property type="protein sequence ID" value="QLG62309.1"/>
    <property type="molecule type" value="Genomic_DNA"/>
</dbReference>
<feature type="domain" description="PDZ" evidence="4">
    <location>
        <begin position="238"/>
        <end position="344"/>
    </location>
</feature>
<organism evidence="5 6">
    <name type="scientific">Halorarum salinum</name>
    <dbReference type="NCBI Taxonomy" id="2743089"/>
    <lineage>
        <taxon>Archaea</taxon>
        <taxon>Methanobacteriati</taxon>
        <taxon>Methanobacteriota</taxon>
        <taxon>Stenosarchaea group</taxon>
        <taxon>Halobacteria</taxon>
        <taxon>Halobacteriales</taxon>
        <taxon>Haloferacaceae</taxon>
        <taxon>Halorarum</taxon>
    </lineage>
</organism>
<dbReference type="Gene3D" id="2.30.42.10">
    <property type="match status" value="1"/>
</dbReference>
<evidence type="ECO:0000256" key="1">
    <source>
        <dbReference type="ARBA" id="ARBA00022670"/>
    </source>
</evidence>
<dbReference type="InterPro" id="IPR051201">
    <property type="entry name" value="Chloro_Bact_Ser_Proteases"/>
</dbReference>
<keyword evidence="1" id="KW-0645">Protease</keyword>
<evidence type="ECO:0000256" key="2">
    <source>
        <dbReference type="ARBA" id="ARBA00022801"/>
    </source>
</evidence>
<dbReference type="InterPro" id="IPR001478">
    <property type="entry name" value="PDZ"/>
</dbReference>
<evidence type="ECO:0000313" key="5">
    <source>
        <dbReference type="EMBL" id="QLG62309.1"/>
    </source>
</evidence>
<evidence type="ECO:0000259" key="4">
    <source>
        <dbReference type="Pfam" id="PF13180"/>
    </source>
</evidence>
<dbReference type="PANTHER" id="PTHR43343:SF3">
    <property type="entry name" value="PROTEASE DO-LIKE 8, CHLOROPLASTIC"/>
    <property type="match status" value="1"/>
</dbReference>
<dbReference type="InterPro" id="IPR036034">
    <property type="entry name" value="PDZ_sf"/>
</dbReference>
<dbReference type="OrthoDB" id="350578at2157"/>
<dbReference type="SUPFAM" id="SSF50156">
    <property type="entry name" value="PDZ domain-like"/>
    <property type="match status" value="1"/>
</dbReference>
<reference evidence="5 6" key="1">
    <citation type="submission" date="2020-06" db="EMBL/GenBank/DDBJ databases">
        <title>NJ-3-1, isolated from saline soil.</title>
        <authorList>
            <person name="Cui H.L."/>
            <person name="Shi X."/>
        </authorList>
    </citation>
    <scope>NUCLEOTIDE SEQUENCE [LARGE SCALE GENOMIC DNA]</scope>
    <source>
        <strain evidence="5 6">NJ-3-1</strain>
    </source>
</reference>
<dbReference type="Pfam" id="PF13180">
    <property type="entry name" value="PDZ_2"/>
    <property type="match status" value="1"/>
</dbReference>
<evidence type="ECO:0000313" key="6">
    <source>
        <dbReference type="Proteomes" id="UP000509626"/>
    </source>
</evidence>
<dbReference type="Pfam" id="PF13365">
    <property type="entry name" value="Trypsin_2"/>
    <property type="match status" value="1"/>
</dbReference>
<sequence length="355" mass="35451">MPTRRDVLACAGASTLAGVAGCVQVGSSGPPQNGPDGTTATDVYEAVLPSVVGVQVYGRSGPSRQGSGFVGPGGRVITNEHVVAGADEVRLRFDGNEWRGAEALGTDTYSDLAVLDATDPPASATSLPFVDADPEPPVGTPVLAIGSPYGFAGSASEGIVSGVDRLLPAPNQFRIADAVQTDAALNPGNSGGPLVTFDGEVVGVVSSAGGENVGFAISAALAGRVVPALAEGGEYEHPYLGARLLEVTPAVAEAYDLDSVGGVVVVDAVADGPAEGVLDPATGTTTVRGTEVPTGGDVIVAIAGVPVGTQADLSTTLALETSPDETVTVTVRRGGEERTVELTLGARPEPSETDR</sequence>
<dbReference type="RefSeq" id="WP_179268894.1">
    <property type="nucleotide sequence ID" value="NZ_CP058579.1"/>
</dbReference>
<feature type="region of interest" description="Disordered" evidence="3">
    <location>
        <begin position="333"/>
        <end position="355"/>
    </location>
</feature>
<dbReference type="PROSITE" id="PS51257">
    <property type="entry name" value="PROKAR_LIPOPROTEIN"/>
    <property type="match status" value="1"/>
</dbReference>
<dbReference type="Gene3D" id="2.40.10.120">
    <property type="match status" value="1"/>
</dbReference>
<dbReference type="PRINTS" id="PR00834">
    <property type="entry name" value="PROTEASES2C"/>
</dbReference>
<accession>A0A7D5LBW3</accession>
<keyword evidence="6" id="KW-1185">Reference proteome</keyword>
<dbReference type="PANTHER" id="PTHR43343">
    <property type="entry name" value="PEPTIDASE S12"/>
    <property type="match status" value="1"/>
</dbReference>
<dbReference type="GO" id="GO:0004252">
    <property type="term" value="F:serine-type endopeptidase activity"/>
    <property type="evidence" value="ECO:0007669"/>
    <property type="project" value="InterPro"/>
</dbReference>
<dbReference type="InterPro" id="IPR001940">
    <property type="entry name" value="Peptidase_S1C"/>
</dbReference>
<dbReference type="KEGG" id="halu:HUG12_11455"/>
<gene>
    <name evidence="5" type="ORF">HUG12_11455</name>
</gene>
<name>A0A7D5LBW3_9EURY</name>